<proteinExistence type="predicted"/>
<name>A0A3S0NE58_9GAMM</name>
<gene>
    <name evidence="2" type="ORF">DSL92_04595</name>
</gene>
<protein>
    <submittedName>
        <fullName evidence="2">Uncharacterized protein</fullName>
    </submittedName>
</protein>
<evidence type="ECO:0000256" key="1">
    <source>
        <dbReference type="SAM" id="MobiDB-lite"/>
    </source>
</evidence>
<sequence>MPDPRLLPGISPLRRRVIAAFGMGSQAFEGALEARVVSTLRRRRSVRRQPGRRAAEPDEAGTLTGCTGRTLKVKPVTAVKAGS</sequence>
<organism evidence="2">
    <name type="scientific">Billgrantia gudaonensis</name>
    <dbReference type="NCBI Taxonomy" id="376427"/>
    <lineage>
        <taxon>Bacteria</taxon>
        <taxon>Pseudomonadati</taxon>
        <taxon>Pseudomonadota</taxon>
        <taxon>Gammaproteobacteria</taxon>
        <taxon>Oceanospirillales</taxon>
        <taxon>Halomonadaceae</taxon>
        <taxon>Billgrantia</taxon>
    </lineage>
</organism>
<evidence type="ECO:0000313" key="2">
    <source>
        <dbReference type="EMBL" id="RUA22652.1"/>
    </source>
</evidence>
<feature type="region of interest" description="Disordered" evidence="1">
    <location>
        <begin position="43"/>
        <end position="67"/>
    </location>
</feature>
<comment type="caution">
    <text evidence="2">The sequence shown here is derived from an EMBL/GenBank/DDBJ whole genome shotgun (WGS) entry which is preliminary data.</text>
</comment>
<accession>A0A3S0NE58</accession>
<dbReference type="EMBL" id="RXHI01000012">
    <property type="protein sequence ID" value="RUA22652.1"/>
    <property type="molecule type" value="Genomic_DNA"/>
</dbReference>
<reference evidence="2" key="1">
    <citation type="submission" date="2018-12" db="EMBL/GenBank/DDBJ databases">
        <authorList>
            <person name="Jadhav K."/>
            <person name="Kushwaha B."/>
            <person name="Jadhav I."/>
        </authorList>
    </citation>
    <scope>NUCLEOTIDE SEQUENCE [LARGE SCALE GENOMIC DNA]</scope>
    <source>
        <strain evidence="2">SBS 10</strain>
    </source>
</reference>
<dbReference type="AlphaFoldDB" id="A0A3S0NE58"/>